<keyword evidence="4 5" id="KW-0413">Isomerase</keyword>
<dbReference type="PANTHER" id="PTHR10516:SF443">
    <property type="entry name" value="FK506-BINDING PROTEIN 59-RELATED"/>
    <property type="match status" value="1"/>
</dbReference>
<keyword evidence="3 5" id="KW-0697">Rotamase</keyword>
<dbReference type="InterPro" id="IPR050689">
    <property type="entry name" value="FKBP-type_PPIase"/>
</dbReference>
<dbReference type="OMA" id="FTSMNNQ"/>
<evidence type="ECO:0000256" key="1">
    <source>
        <dbReference type="ARBA" id="ARBA00000971"/>
    </source>
</evidence>
<evidence type="ECO:0000256" key="2">
    <source>
        <dbReference type="ARBA" id="ARBA00013194"/>
    </source>
</evidence>
<dbReference type="InterPro" id="IPR046357">
    <property type="entry name" value="PPIase_dom_sf"/>
</dbReference>
<dbReference type="AlphaFoldDB" id="A0A0D2VJ93"/>
<dbReference type="PhylomeDB" id="A0A0D2VJ93"/>
<dbReference type="PROSITE" id="PS50059">
    <property type="entry name" value="FKBP_PPIASE"/>
    <property type="match status" value="1"/>
</dbReference>
<dbReference type="PANTHER" id="PTHR10516">
    <property type="entry name" value="PEPTIDYL-PROLYL CIS-TRANS ISOMERASE"/>
    <property type="match status" value="1"/>
</dbReference>
<name>A0A0D2VJ93_CAPO3</name>
<sequence length="169" mass="18261">MTTRARKTTTGDSGVEVQITPDGQVTKIVLRDGTGAAPPPKGSLVTVHYVGRTPDGRIFDQSRNHGSPFEFKLGAGYVIKGWDSGVATMKVGEKALLSCGSNYAYGADGINDGMTLIPPNATLEFEVELLSWREDKSLPILQLSIVLFVALLAWYILWFEPSQRATASS</sequence>
<feature type="domain" description="PPIase FKBP-type" evidence="7">
    <location>
        <begin position="42"/>
        <end position="133"/>
    </location>
</feature>
<dbReference type="GO" id="GO:0003755">
    <property type="term" value="F:peptidyl-prolyl cis-trans isomerase activity"/>
    <property type="evidence" value="ECO:0007669"/>
    <property type="project" value="UniProtKB-KW"/>
</dbReference>
<evidence type="ECO:0000313" key="9">
    <source>
        <dbReference type="Proteomes" id="UP000008743"/>
    </source>
</evidence>
<dbReference type="STRING" id="595528.A0A0D2VJ93"/>
<dbReference type="OrthoDB" id="433738at2759"/>
<dbReference type="GO" id="GO:0005737">
    <property type="term" value="C:cytoplasm"/>
    <property type="evidence" value="ECO:0007669"/>
    <property type="project" value="TreeGrafter"/>
</dbReference>
<feature type="transmembrane region" description="Helical" evidence="6">
    <location>
        <begin position="140"/>
        <end position="159"/>
    </location>
</feature>
<dbReference type="Gene3D" id="3.10.50.40">
    <property type="match status" value="1"/>
</dbReference>
<comment type="catalytic activity">
    <reaction evidence="1 5">
        <text>[protein]-peptidylproline (omega=180) = [protein]-peptidylproline (omega=0)</text>
        <dbReference type="Rhea" id="RHEA:16237"/>
        <dbReference type="Rhea" id="RHEA-COMP:10747"/>
        <dbReference type="Rhea" id="RHEA-COMP:10748"/>
        <dbReference type="ChEBI" id="CHEBI:83833"/>
        <dbReference type="ChEBI" id="CHEBI:83834"/>
        <dbReference type="EC" id="5.2.1.8"/>
    </reaction>
</comment>
<keyword evidence="6" id="KW-0812">Transmembrane</keyword>
<dbReference type="InParanoid" id="A0A0D2VJ93"/>
<keyword evidence="6" id="KW-0472">Membrane</keyword>
<evidence type="ECO:0000256" key="6">
    <source>
        <dbReference type="SAM" id="Phobius"/>
    </source>
</evidence>
<keyword evidence="9" id="KW-1185">Reference proteome</keyword>
<protein>
    <recommendedName>
        <fullName evidence="2 5">peptidylprolyl isomerase</fullName>
        <ecNumber evidence="2 5">5.2.1.8</ecNumber>
    </recommendedName>
</protein>
<evidence type="ECO:0000256" key="5">
    <source>
        <dbReference type="PROSITE-ProRule" id="PRU00277"/>
    </source>
</evidence>
<dbReference type="Proteomes" id="UP000008743">
    <property type="component" value="Unassembled WGS sequence"/>
</dbReference>
<evidence type="ECO:0000256" key="4">
    <source>
        <dbReference type="ARBA" id="ARBA00023235"/>
    </source>
</evidence>
<dbReference type="RefSeq" id="XP_011270087.1">
    <property type="nucleotide sequence ID" value="XM_011271785.1"/>
</dbReference>
<dbReference type="eggNOG" id="KOG0543">
    <property type="taxonomic scope" value="Eukaryota"/>
</dbReference>
<evidence type="ECO:0000259" key="7">
    <source>
        <dbReference type="PROSITE" id="PS50059"/>
    </source>
</evidence>
<gene>
    <name evidence="8" type="ORF">CAOG_008505</name>
</gene>
<organism evidence="8 9">
    <name type="scientific">Capsaspora owczarzaki (strain ATCC 30864)</name>
    <dbReference type="NCBI Taxonomy" id="595528"/>
    <lineage>
        <taxon>Eukaryota</taxon>
        <taxon>Filasterea</taxon>
        <taxon>Capsaspora</taxon>
    </lineage>
</organism>
<dbReference type="SUPFAM" id="SSF54534">
    <property type="entry name" value="FKBP-like"/>
    <property type="match status" value="1"/>
</dbReference>
<dbReference type="FunFam" id="3.10.50.40:FF:000006">
    <property type="entry name" value="Peptidyl-prolyl cis-trans isomerase"/>
    <property type="match status" value="1"/>
</dbReference>
<proteinExistence type="predicted"/>
<evidence type="ECO:0000256" key="3">
    <source>
        <dbReference type="ARBA" id="ARBA00023110"/>
    </source>
</evidence>
<keyword evidence="6" id="KW-1133">Transmembrane helix</keyword>
<dbReference type="Pfam" id="PF00254">
    <property type="entry name" value="FKBP_C"/>
    <property type="match status" value="1"/>
</dbReference>
<dbReference type="EC" id="5.2.1.8" evidence="2 5"/>
<evidence type="ECO:0000313" key="8">
    <source>
        <dbReference type="EMBL" id="KJE90037.1"/>
    </source>
</evidence>
<dbReference type="InterPro" id="IPR001179">
    <property type="entry name" value="PPIase_FKBP_dom"/>
</dbReference>
<accession>A0A0D2VJ93</accession>
<reference evidence="9" key="1">
    <citation type="submission" date="2011-02" db="EMBL/GenBank/DDBJ databases">
        <title>The Genome Sequence of Capsaspora owczarzaki ATCC 30864.</title>
        <authorList>
            <person name="Russ C."/>
            <person name="Cuomo C."/>
            <person name="Burger G."/>
            <person name="Gray M.W."/>
            <person name="Holland P.W.H."/>
            <person name="King N."/>
            <person name="Lang F.B.F."/>
            <person name="Roger A.J."/>
            <person name="Ruiz-Trillo I."/>
            <person name="Young S.K."/>
            <person name="Zeng Q."/>
            <person name="Gargeya S."/>
            <person name="Alvarado L."/>
            <person name="Berlin A."/>
            <person name="Chapman S.B."/>
            <person name="Chen Z."/>
            <person name="Freedman E."/>
            <person name="Gellesch M."/>
            <person name="Goldberg J."/>
            <person name="Griggs A."/>
            <person name="Gujja S."/>
            <person name="Heilman E."/>
            <person name="Heiman D."/>
            <person name="Howarth C."/>
            <person name="Mehta T."/>
            <person name="Neiman D."/>
            <person name="Pearson M."/>
            <person name="Roberts A."/>
            <person name="Saif S."/>
            <person name="Shea T."/>
            <person name="Shenoy N."/>
            <person name="Sisk P."/>
            <person name="Stolte C."/>
            <person name="Sykes S."/>
            <person name="White J."/>
            <person name="Yandava C."/>
            <person name="Haas B."/>
            <person name="Nusbaum C."/>
            <person name="Birren B."/>
        </authorList>
    </citation>
    <scope>NUCLEOTIDE SEQUENCE</scope>
    <source>
        <strain evidence="9">ATCC 30864</strain>
    </source>
</reference>
<dbReference type="EMBL" id="KE346361">
    <property type="protein sequence ID" value="KJE90037.1"/>
    <property type="molecule type" value="Genomic_DNA"/>
</dbReference>